<proteinExistence type="predicted"/>
<evidence type="ECO:0000313" key="2">
    <source>
        <dbReference type="Proteomes" id="UP000324222"/>
    </source>
</evidence>
<dbReference type="OrthoDB" id="6370583at2759"/>
<keyword evidence="2" id="KW-1185">Reference proteome</keyword>
<dbReference type="Proteomes" id="UP000324222">
    <property type="component" value="Unassembled WGS sequence"/>
</dbReference>
<reference evidence="1 2" key="1">
    <citation type="submission" date="2019-05" db="EMBL/GenBank/DDBJ databases">
        <title>Another draft genome of Portunus trituberculatus and its Hox gene families provides insights of decapod evolution.</title>
        <authorList>
            <person name="Jeong J.-H."/>
            <person name="Song I."/>
            <person name="Kim S."/>
            <person name="Choi T."/>
            <person name="Kim D."/>
            <person name="Ryu S."/>
            <person name="Kim W."/>
        </authorList>
    </citation>
    <scope>NUCLEOTIDE SEQUENCE [LARGE SCALE GENOMIC DNA]</scope>
    <source>
        <tissue evidence="1">Muscle</tissue>
    </source>
</reference>
<organism evidence="1 2">
    <name type="scientific">Portunus trituberculatus</name>
    <name type="common">Swimming crab</name>
    <name type="synonym">Neptunus trituberculatus</name>
    <dbReference type="NCBI Taxonomy" id="210409"/>
    <lineage>
        <taxon>Eukaryota</taxon>
        <taxon>Metazoa</taxon>
        <taxon>Ecdysozoa</taxon>
        <taxon>Arthropoda</taxon>
        <taxon>Crustacea</taxon>
        <taxon>Multicrustacea</taxon>
        <taxon>Malacostraca</taxon>
        <taxon>Eumalacostraca</taxon>
        <taxon>Eucarida</taxon>
        <taxon>Decapoda</taxon>
        <taxon>Pleocyemata</taxon>
        <taxon>Brachyura</taxon>
        <taxon>Eubrachyura</taxon>
        <taxon>Portunoidea</taxon>
        <taxon>Portunidae</taxon>
        <taxon>Portuninae</taxon>
        <taxon>Portunus</taxon>
    </lineage>
</organism>
<evidence type="ECO:0000313" key="1">
    <source>
        <dbReference type="EMBL" id="MPC46456.1"/>
    </source>
</evidence>
<accession>A0A5B7FLU6</accession>
<comment type="caution">
    <text evidence="1">The sequence shown here is derived from an EMBL/GenBank/DDBJ whole genome shotgun (WGS) entry which is preliminary data.</text>
</comment>
<name>A0A5B7FLU6_PORTR</name>
<gene>
    <name evidence="1" type="ORF">E2C01_040176</name>
</gene>
<dbReference type="AlphaFoldDB" id="A0A5B7FLU6"/>
<dbReference type="EMBL" id="VSRR010007217">
    <property type="protein sequence ID" value="MPC46456.1"/>
    <property type="molecule type" value="Genomic_DNA"/>
</dbReference>
<sequence>MAPNIPTTWRHHTPVNSELMIVSANVRGFHTNIGEFTHRAITRNKANIVFVCETFLDDNIPPSYARVRNYSAWIRKDCSTWGMWRGFLL</sequence>
<protein>
    <submittedName>
        <fullName evidence="1">Uncharacterized protein</fullName>
    </submittedName>
</protein>